<dbReference type="AlphaFoldDB" id="A0ABD6ECV9"/>
<proteinExistence type="predicted"/>
<protein>
    <recommendedName>
        <fullName evidence="1">F-box domain-containing protein</fullName>
    </recommendedName>
</protein>
<dbReference type="InterPro" id="IPR036047">
    <property type="entry name" value="F-box-like_dom_sf"/>
</dbReference>
<dbReference type="Proteomes" id="UP001608902">
    <property type="component" value="Unassembled WGS sequence"/>
</dbReference>
<name>A0ABD6ECV9_9BILA</name>
<accession>A0ABD6ECV9</accession>
<sequence length="352" mass="40208">MTSSGNFSAVPEFILTEIFSYFTYKELCKLECVCQQWLRVVGSIVRSQIRELVVRQLSAYETPFVTQQIALARLSLYCSYESTNLLMGVLRRSNGSVTKLSCDIRLITDMNKITHAGEYSQLFWDSLTEMRLVITRLTDRMLQNFLSVQSVLFQNLRKIALQVHEDMSRPEDVSLVISSFVQRSPVVINLELHASRSEQIFRQIETLLPVRLNLLKLINVAHDLLPISLTDLAAICSERQIFFDYLYLRDWTLTCLPQWPILHSPICDLRLSSCVIQNVNDFTDALECALADYKAKCGSDICVPLLRVIEFAGLCAFKGLERPNLAAHLEFAQRLTAKIPDLTFDFSDICTE</sequence>
<dbReference type="InterPro" id="IPR032675">
    <property type="entry name" value="LRR_dom_sf"/>
</dbReference>
<dbReference type="Pfam" id="PF12937">
    <property type="entry name" value="F-box-like"/>
    <property type="match status" value="1"/>
</dbReference>
<evidence type="ECO:0000313" key="3">
    <source>
        <dbReference type="Proteomes" id="UP001608902"/>
    </source>
</evidence>
<reference evidence="2 3" key="1">
    <citation type="submission" date="2024-08" db="EMBL/GenBank/DDBJ databases">
        <title>Gnathostoma spinigerum genome.</title>
        <authorList>
            <person name="Gonzalez-Bertolin B."/>
            <person name="Monzon S."/>
            <person name="Zaballos A."/>
            <person name="Jimenez P."/>
            <person name="Dekumyoy P."/>
            <person name="Varona S."/>
            <person name="Cuesta I."/>
            <person name="Sumanam S."/>
            <person name="Adisakwattana P."/>
            <person name="Gasser R.B."/>
            <person name="Hernandez-Gonzalez A."/>
            <person name="Young N.D."/>
            <person name="Perteguer M.J."/>
        </authorList>
    </citation>
    <scope>NUCLEOTIDE SEQUENCE [LARGE SCALE GENOMIC DNA]</scope>
    <source>
        <strain evidence="2">AL3</strain>
        <tissue evidence="2">Liver</tissue>
    </source>
</reference>
<keyword evidence="3" id="KW-1185">Reference proteome</keyword>
<feature type="domain" description="F-box" evidence="1">
    <location>
        <begin position="4"/>
        <end position="52"/>
    </location>
</feature>
<evidence type="ECO:0000313" key="2">
    <source>
        <dbReference type="EMBL" id="MFH4977855.1"/>
    </source>
</evidence>
<gene>
    <name evidence="2" type="ORF">AB6A40_004564</name>
</gene>
<evidence type="ECO:0000259" key="1">
    <source>
        <dbReference type="PROSITE" id="PS50181"/>
    </source>
</evidence>
<dbReference type="SUPFAM" id="SSF81383">
    <property type="entry name" value="F-box domain"/>
    <property type="match status" value="1"/>
</dbReference>
<dbReference type="InterPro" id="IPR001810">
    <property type="entry name" value="F-box_dom"/>
</dbReference>
<dbReference type="EMBL" id="JBGFUD010002666">
    <property type="protein sequence ID" value="MFH4977855.1"/>
    <property type="molecule type" value="Genomic_DNA"/>
</dbReference>
<comment type="caution">
    <text evidence="2">The sequence shown here is derived from an EMBL/GenBank/DDBJ whole genome shotgun (WGS) entry which is preliminary data.</text>
</comment>
<organism evidence="2 3">
    <name type="scientific">Gnathostoma spinigerum</name>
    <dbReference type="NCBI Taxonomy" id="75299"/>
    <lineage>
        <taxon>Eukaryota</taxon>
        <taxon>Metazoa</taxon>
        <taxon>Ecdysozoa</taxon>
        <taxon>Nematoda</taxon>
        <taxon>Chromadorea</taxon>
        <taxon>Rhabditida</taxon>
        <taxon>Spirurina</taxon>
        <taxon>Gnathostomatomorpha</taxon>
        <taxon>Gnathostomatoidea</taxon>
        <taxon>Gnathostomatidae</taxon>
        <taxon>Gnathostoma</taxon>
    </lineage>
</organism>
<dbReference type="PROSITE" id="PS50181">
    <property type="entry name" value="FBOX"/>
    <property type="match status" value="1"/>
</dbReference>
<dbReference type="Gene3D" id="3.80.10.10">
    <property type="entry name" value="Ribonuclease Inhibitor"/>
    <property type="match status" value="1"/>
</dbReference>